<protein>
    <submittedName>
        <fullName evidence="1">Uncharacterized protein</fullName>
    </submittedName>
</protein>
<gene>
    <name evidence="1" type="ORF">FA95DRAFT_1557497</name>
</gene>
<name>A0ACB8RXW7_9AGAM</name>
<reference evidence="1" key="2">
    <citation type="journal article" date="2022" name="New Phytol.">
        <title>Evolutionary transition to the ectomycorrhizal habit in the genomes of a hyperdiverse lineage of mushroom-forming fungi.</title>
        <authorList>
            <person name="Looney B."/>
            <person name="Miyauchi S."/>
            <person name="Morin E."/>
            <person name="Drula E."/>
            <person name="Courty P.E."/>
            <person name="Kohler A."/>
            <person name="Kuo A."/>
            <person name="LaButti K."/>
            <person name="Pangilinan J."/>
            <person name="Lipzen A."/>
            <person name="Riley R."/>
            <person name="Andreopoulos W."/>
            <person name="He G."/>
            <person name="Johnson J."/>
            <person name="Nolan M."/>
            <person name="Tritt A."/>
            <person name="Barry K.W."/>
            <person name="Grigoriev I.V."/>
            <person name="Nagy L.G."/>
            <person name="Hibbett D."/>
            <person name="Henrissat B."/>
            <person name="Matheny P.B."/>
            <person name="Labbe J."/>
            <person name="Martin F.M."/>
        </authorList>
    </citation>
    <scope>NUCLEOTIDE SEQUENCE</scope>
    <source>
        <strain evidence="1">FP105234-sp</strain>
    </source>
</reference>
<comment type="caution">
    <text evidence="1">The sequence shown here is derived from an EMBL/GenBank/DDBJ whole genome shotgun (WGS) entry which is preliminary data.</text>
</comment>
<sequence>MLLGALTIRGSAHERRRGPAIAVLVFSALAEVYWAYTVSVSIPRQGAKESVTMVRLLPHHFAQHADPAQWHDMLFLARHALFIILPLAVHLSARQTSPEVAAAAFAPAAAQRLDTALARTHLLRYTAAATRRAPPLAARAREFWEDERQVGSAIRGDEGVRTAAAAANLGIEEGETREEGGVRNWVSSLGVSSVGAPTANGDGGMGQKEGLLRSVVRIAVRDLKTMYKPPDAP</sequence>
<dbReference type="Proteomes" id="UP000814033">
    <property type="component" value="Unassembled WGS sequence"/>
</dbReference>
<reference evidence="1" key="1">
    <citation type="submission" date="2021-02" db="EMBL/GenBank/DDBJ databases">
        <authorList>
            <consortium name="DOE Joint Genome Institute"/>
            <person name="Ahrendt S."/>
            <person name="Looney B.P."/>
            <person name="Miyauchi S."/>
            <person name="Morin E."/>
            <person name="Drula E."/>
            <person name="Courty P.E."/>
            <person name="Chicoki N."/>
            <person name="Fauchery L."/>
            <person name="Kohler A."/>
            <person name="Kuo A."/>
            <person name="Labutti K."/>
            <person name="Pangilinan J."/>
            <person name="Lipzen A."/>
            <person name="Riley R."/>
            <person name="Andreopoulos W."/>
            <person name="He G."/>
            <person name="Johnson J."/>
            <person name="Barry K.W."/>
            <person name="Grigoriev I.V."/>
            <person name="Nagy L."/>
            <person name="Hibbett D."/>
            <person name="Henrissat B."/>
            <person name="Matheny P.B."/>
            <person name="Labbe J."/>
            <person name="Martin F."/>
        </authorList>
    </citation>
    <scope>NUCLEOTIDE SEQUENCE</scope>
    <source>
        <strain evidence="1">FP105234-sp</strain>
    </source>
</reference>
<organism evidence="1 2">
    <name type="scientific">Auriscalpium vulgare</name>
    <dbReference type="NCBI Taxonomy" id="40419"/>
    <lineage>
        <taxon>Eukaryota</taxon>
        <taxon>Fungi</taxon>
        <taxon>Dikarya</taxon>
        <taxon>Basidiomycota</taxon>
        <taxon>Agaricomycotina</taxon>
        <taxon>Agaricomycetes</taxon>
        <taxon>Russulales</taxon>
        <taxon>Auriscalpiaceae</taxon>
        <taxon>Auriscalpium</taxon>
    </lineage>
</organism>
<accession>A0ACB8RXW7</accession>
<evidence type="ECO:0000313" key="2">
    <source>
        <dbReference type="Proteomes" id="UP000814033"/>
    </source>
</evidence>
<dbReference type="EMBL" id="MU275880">
    <property type="protein sequence ID" value="KAI0048920.1"/>
    <property type="molecule type" value="Genomic_DNA"/>
</dbReference>
<proteinExistence type="predicted"/>
<evidence type="ECO:0000313" key="1">
    <source>
        <dbReference type="EMBL" id="KAI0048920.1"/>
    </source>
</evidence>
<keyword evidence="2" id="KW-1185">Reference proteome</keyword>